<comment type="caution">
    <text evidence="1">The sequence shown here is derived from an EMBL/GenBank/DDBJ whole genome shotgun (WGS) entry which is preliminary data.</text>
</comment>
<name>A0ACC5T5A1_ENSAD</name>
<evidence type="ECO:0000313" key="1">
    <source>
        <dbReference type="EMBL" id="MBP1876301.1"/>
    </source>
</evidence>
<keyword evidence="2" id="KW-1185">Reference proteome</keyword>
<dbReference type="EMBL" id="JAGGJR010000016">
    <property type="protein sequence ID" value="MBP1876301.1"/>
    <property type="molecule type" value="Genomic_DNA"/>
</dbReference>
<proteinExistence type="predicted"/>
<accession>A0ACC5T5A1</accession>
<evidence type="ECO:0000313" key="2">
    <source>
        <dbReference type="Proteomes" id="UP000823773"/>
    </source>
</evidence>
<keyword evidence="1" id="KW-0675">Receptor</keyword>
<gene>
    <name evidence="1" type="ORF">J2Z19_006051</name>
</gene>
<organism evidence="1 2">
    <name type="scientific">Ensifer adhaerens</name>
    <name type="common">Sinorhizobium morelense</name>
    <dbReference type="NCBI Taxonomy" id="106592"/>
    <lineage>
        <taxon>Bacteria</taxon>
        <taxon>Pseudomonadati</taxon>
        <taxon>Pseudomonadota</taxon>
        <taxon>Alphaproteobacteria</taxon>
        <taxon>Hyphomicrobiales</taxon>
        <taxon>Rhizobiaceae</taxon>
        <taxon>Sinorhizobium/Ensifer group</taxon>
        <taxon>Ensifer</taxon>
    </lineage>
</organism>
<reference evidence="1" key="1">
    <citation type="submission" date="2021-03" db="EMBL/GenBank/DDBJ databases">
        <title>Genomic Encyclopedia of Type Strains, Phase IV (KMG-IV): sequencing the most valuable type-strain genomes for metagenomic binning, comparative biology and taxonomic classification.</title>
        <authorList>
            <person name="Goeker M."/>
        </authorList>
    </citation>
    <scope>NUCLEOTIDE SEQUENCE</scope>
    <source>
        <strain evidence="1">DSM 18131</strain>
    </source>
</reference>
<dbReference type="Proteomes" id="UP000823773">
    <property type="component" value="Unassembled WGS sequence"/>
</dbReference>
<sequence length="335" mass="34995">MNMHSIRKAVAGAATFAAIAATPAMAQEGADFFNGKTVNYIVATAPGGGYDTNARLVAEFMQKYLPGSTFVVQNMPGAGNLIGANYVYASEPDGLTFGTFNTGLIYGQLAGDPAIKFDLGNMSWIGKVASDPRVMVVTKDSGIDSFEQLAASKEPVKFASAGVGSASTIETTMLVKALNLPVEIISGYNGGDDQLAMRRGEVQGIIASRSSFQDFVNEGNAKIIAQIGGSETDVPQLSALVGDKPDAQKVIALVASQSNISRLTAGPAGIPEDRLKALRDAYAKATTDPEFLKKAESLGLPVDPKVGDDVATVVKAALDQTPEIVSVLQETLKKD</sequence>
<protein>
    <submittedName>
        <fullName evidence="1">Tripartite-type tricarboxylate transporter receptor subunit TctC</fullName>
    </submittedName>
</protein>